<dbReference type="Gene3D" id="2.30.30.40">
    <property type="entry name" value="SH3 Domains"/>
    <property type="match status" value="1"/>
</dbReference>
<dbReference type="Gene3D" id="4.10.60.10">
    <property type="entry name" value="Zinc finger, CCHC-type"/>
    <property type="match status" value="1"/>
</dbReference>
<keyword evidence="9" id="KW-1185">Reference proteome</keyword>
<organism evidence="8 9">
    <name type="scientific">Mycena alexandri</name>
    <dbReference type="NCBI Taxonomy" id="1745969"/>
    <lineage>
        <taxon>Eukaryota</taxon>
        <taxon>Fungi</taxon>
        <taxon>Dikarya</taxon>
        <taxon>Basidiomycota</taxon>
        <taxon>Agaricomycotina</taxon>
        <taxon>Agaricomycetes</taxon>
        <taxon>Agaricomycetidae</taxon>
        <taxon>Agaricales</taxon>
        <taxon>Marasmiineae</taxon>
        <taxon>Mycenaceae</taxon>
        <taxon>Mycena</taxon>
    </lineage>
</organism>
<dbReference type="InterPro" id="IPR050670">
    <property type="entry name" value="STAM"/>
</dbReference>
<reference evidence="8" key="1">
    <citation type="submission" date="2023-03" db="EMBL/GenBank/DDBJ databases">
        <title>Massive genome expansion in bonnet fungi (Mycena s.s.) driven by repeated elements and novel gene families across ecological guilds.</title>
        <authorList>
            <consortium name="Lawrence Berkeley National Laboratory"/>
            <person name="Harder C.B."/>
            <person name="Miyauchi S."/>
            <person name="Viragh M."/>
            <person name="Kuo A."/>
            <person name="Thoen E."/>
            <person name="Andreopoulos B."/>
            <person name="Lu D."/>
            <person name="Skrede I."/>
            <person name="Drula E."/>
            <person name="Henrissat B."/>
            <person name="Morin E."/>
            <person name="Kohler A."/>
            <person name="Barry K."/>
            <person name="LaButti K."/>
            <person name="Morin E."/>
            <person name="Salamov A."/>
            <person name="Lipzen A."/>
            <person name="Mereny Z."/>
            <person name="Hegedus B."/>
            <person name="Baldrian P."/>
            <person name="Stursova M."/>
            <person name="Weitz H."/>
            <person name="Taylor A."/>
            <person name="Grigoriev I.V."/>
            <person name="Nagy L.G."/>
            <person name="Martin F."/>
            <person name="Kauserud H."/>
        </authorList>
    </citation>
    <scope>NUCLEOTIDE SEQUENCE</scope>
    <source>
        <strain evidence="8">CBHHK200</strain>
    </source>
</reference>
<dbReference type="SMART" id="SM00343">
    <property type="entry name" value="ZnF_C2HC"/>
    <property type="match status" value="2"/>
</dbReference>
<evidence type="ECO:0000259" key="6">
    <source>
        <dbReference type="PROSITE" id="PS50002"/>
    </source>
</evidence>
<feature type="region of interest" description="Disordered" evidence="5">
    <location>
        <begin position="551"/>
        <end position="586"/>
    </location>
</feature>
<dbReference type="InterPro" id="IPR036028">
    <property type="entry name" value="SH3-like_dom_sf"/>
</dbReference>
<feature type="domain" description="CCHC-type" evidence="7">
    <location>
        <begin position="40"/>
        <end position="53"/>
    </location>
</feature>
<dbReference type="GO" id="GO:0006397">
    <property type="term" value="P:mRNA processing"/>
    <property type="evidence" value="ECO:0007669"/>
    <property type="project" value="UniProtKB-KW"/>
</dbReference>
<evidence type="ECO:0000256" key="1">
    <source>
        <dbReference type="ARBA" id="ARBA00022443"/>
    </source>
</evidence>
<dbReference type="AlphaFoldDB" id="A0AAD6S846"/>
<feature type="domain" description="SH3" evidence="6">
    <location>
        <begin position="595"/>
        <end position="654"/>
    </location>
</feature>
<dbReference type="GO" id="GO:0008270">
    <property type="term" value="F:zinc ion binding"/>
    <property type="evidence" value="ECO:0007669"/>
    <property type="project" value="UniProtKB-KW"/>
</dbReference>
<dbReference type="Proteomes" id="UP001218188">
    <property type="component" value="Unassembled WGS sequence"/>
</dbReference>
<comment type="caution">
    <text evidence="8">The sequence shown here is derived from an EMBL/GenBank/DDBJ whole genome shotgun (WGS) entry which is preliminary data.</text>
</comment>
<dbReference type="InterPro" id="IPR001452">
    <property type="entry name" value="SH3_domain"/>
</dbReference>
<dbReference type="SMART" id="SM00326">
    <property type="entry name" value="SH3"/>
    <property type="match status" value="1"/>
</dbReference>
<dbReference type="SUPFAM" id="SSF50044">
    <property type="entry name" value="SH3-domain"/>
    <property type="match status" value="1"/>
</dbReference>
<protein>
    <recommendedName>
        <fullName evidence="10">SH3 domain-containing protein</fullName>
    </recommendedName>
</protein>
<dbReference type="PANTHER" id="PTHR45929:SF3">
    <property type="entry name" value="JAK PATHWAY SIGNAL TRANSDUCTION ADAPTOR MOLECULE"/>
    <property type="match status" value="1"/>
</dbReference>
<name>A0AAD6S846_9AGAR</name>
<feature type="compositionally biased region" description="Basic residues" evidence="5">
    <location>
        <begin position="384"/>
        <end position="399"/>
    </location>
</feature>
<evidence type="ECO:0000256" key="4">
    <source>
        <dbReference type="PROSITE-ProRule" id="PRU00192"/>
    </source>
</evidence>
<dbReference type="PROSITE" id="PS50158">
    <property type="entry name" value="ZF_CCHC"/>
    <property type="match status" value="1"/>
</dbReference>
<feature type="compositionally biased region" description="Low complexity" evidence="5">
    <location>
        <begin position="184"/>
        <end position="195"/>
    </location>
</feature>
<dbReference type="GO" id="GO:0033565">
    <property type="term" value="C:ESCRT-0 complex"/>
    <property type="evidence" value="ECO:0007669"/>
    <property type="project" value="TreeGrafter"/>
</dbReference>
<gene>
    <name evidence="8" type="ORF">C8F04DRAFT_1310600</name>
</gene>
<evidence type="ECO:0000313" key="8">
    <source>
        <dbReference type="EMBL" id="KAJ7022635.1"/>
    </source>
</evidence>
<accession>A0AAD6S846</accession>
<evidence type="ECO:0008006" key="10">
    <source>
        <dbReference type="Google" id="ProtNLM"/>
    </source>
</evidence>
<keyword evidence="3" id="KW-0863">Zinc-finger</keyword>
<feature type="compositionally biased region" description="Pro residues" evidence="5">
    <location>
        <begin position="238"/>
        <end position="250"/>
    </location>
</feature>
<keyword evidence="1 4" id="KW-0728">SH3 domain</keyword>
<dbReference type="GO" id="GO:0043328">
    <property type="term" value="P:protein transport to vacuole involved in ubiquitin-dependent protein catabolic process via the multivesicular body sorting pathway"/>
    <property type="evidence" value="ECO:0007669"/>
    <property type="project" value="TreeGrafter"/>
</dbReference>
<dbReference type="GO" id="GO:0003676">
    <property type="term" value="F:nucleic acid binding"/>
    <property type="evidence" value="ECO:0007669"/>
    <property type="project" value="InterPro"/>
</dbReference>
<feature type="compositionally biased region" description="Basic and acidic residues" evidence="5">
    <location>
        <begin position="434"/>
        <end position="445"/>
    </location>
</feature>
<dbReference type="PANTHER" id="PTHR45929">
    <property type="entry name" value="JAK PATHWAY SIGNAL TRANSDUCTION ADAPTOR MOLECULE"/>
    <property type="match status" value="1"/>
</dbReference>
<feature type="region of interest" description="Disordered" evidence="5">
    <location>
        <begin position="135"/>
        <end position="344"/>
    </location>
</feature>
<keyword evidence="3" id="KW-0862">Zinc</keyword>
<evidence type="ECO:0000256" key="5">
    <source>
        <dbReference type="SAM" id="MobiDB-lite"/>
    </source>
</evidence>
<evidence type="ECO:0000259" key="7">
    <source>
        <dbReference type="PROSITE" id="PS50158"/>
    </source>
</evidence>
<feature type="region of interest" description="Disordered" evidence="5">
    <location>
        <begin position="364"/>
        <end position="451"/>
    </location>
</feature>
<dbReference type="Pfam" id="PF00018">
    <property type="entry name" value="SH3_1"/>
    <property type="match status" value="1"/>
</dbReference>
<evidence type="ECO:0000256" key="3">
    <source>
        <dbReference type="PROSITE-ProRule" id="PRU00047"/>
    </source>
</evidence>
<feature type="compositionally biased region" description="Low complexity" evidence="5">
    <location>
        <begin position="265"/>
        <end position="279"/>
    </location>
</feature>
<dbReference type="Pfam" id="PF00098">
    <property type="entry name" value="zf-CCHC"/>
    <property type="match status" value="1"/>
</dbReference>
<dbReference type="PROSITE" id="PS50002">
    <property type="entry name" value="SH3"/>
    <property type="match status" value="1"/>
</dbReference>
<proteinExistence type="predicted"/>
<dbReference type="InterPro" id="IPR001878">
    <property type="entry name" value="Znf_CCHC"/>
</dbReference>
<evidence type="ECO:0000256" key="2">
    <source>
        <dbReference type="ARBA" id="ARBA00022664"/>
    </source>
</evidence>
<feature type="compositionally biased region" description="Low complexity" evidence="5">
    <location>
        <begin position="568"/>
        <end position="581"/>
    </location>
</feature>
<evidence type="ECO:0000313" key="9">
    <source>
        <dbReference type="Proteomes" id="UP001218188"/>
    </source>
</evidence>
<sequence>MRILYYRGASGGGGYASGYGGGGAFASGGGGGGGGGSKTCYTCGGVGHLSRDCVQGSKCYNCGGVQHVAGFVLRQRAVPHPAAVAVLLPVRELPLELARHGVPAPALPSVCSPPTVPVMMPGGPAFNYSFRVQPPTASPFSHSTSPSPPLFRTRSRSRTRTPPPRARPLLYLGRRRPARRPRRLWSPPRSPQRSPNASYTALDTALQAASNSNSNSSPGKLTVPQLVPFPRARSPSSPRSPQPAQRPPGPARTASTPVILLSNGKPLKSSLKSSSSAPHSLHHHHLRARSAPSTPSLTSPVAGSSASSPTTPGREAAANPWDVLDGESEGAMSPGTPKAVHFPAPDSLEDVRVFRRSARPASVSFPLEEETETETETDRDSFWKQRRPSPRPARVRHSRPRDPSLDSPHVIPVLTPASPSPPLSPRPDATPRTSDAKAATEDGRARSSSSAALVASPVFRVRTAVDDAIRRREEEELQRVLEMSVRDRGGRQAYGAGAGAYEAGAGAYGNNAASGGSSSGAGGGEAYGGSGAGGGGGVGAGVGGYAPAAAGHGHGHGYGQERERERTPSPASPTTPANANTNGGGGGAGAFAEGAIITRVRALHPFTPTEAGELGFEKGDVIKVVDRGYRDWWRSQLRGRTGIFPVNYVVRIPRATSMVADNANAAATAFALPKQHRKRNPAALLTSSAPFRTLFVALALTSLALQATRTPNIMDRPSKRPRTRPTWPLRSAFADLKLGFTTKTNISSLPLVALTSNALTSDTLSSTPLKDPSLKSVEGIKAAAMEVKDVHGIQLAEGSTEVYDDVWTLLSENYIDTRTMERQDLMNLQYICRNWLHQYRPLIYERINLRTYKDAEILFRLTLPNNKHLLPHIKLLSFGFPLPQDDTADMPLWTAFRTELHDMINLAIIIVSFTHKDPEPLGQANRLLLHGLELPKTLDLLHLRSSAEFFEDEIQLGDYRPWEGETWRLDLALIPAPIKQFVLSTPHYVIWPPTDNQIDLTLNKWTAQWRKGYLPAVRPTLDLITINQGYIDDGSDMGRCAEYSDFIFKHDLRHSHEALENALSEDMGNSCDMEGREGFRLMWEQNKDGKWERTDLAWVFAPGAYQAFGGLNDECDLAWIHTRPWLVIDGLNAPHRDHPDFV</sequence>
<keyword evidence="2" id="KW-0507">mRNA processing</keyword>
<dbReference type="SUPFAM" id="SSF57756">
    <property type="entry name" value="Retrovirus zinc finger-like domains"/>
    <property type="match status" value="1"/>
</dbReference>
<keyword evidence="3" id="KW-0479">Metal-binding</keyword>
<dbReference type="InterPro" id="IPR036875">
    <property type="entry name" value="Znf_CCHC_sf"/>
</dbReference>
<dbReference type="EMBL" id="JARJCM010000206">
    <property type="protein sequence ID" value="KAJ7022635.1"/>
    <property type="molecule type" value="Genomic_DNA"/>
</dbReference>
<feature type="compositionally biased region" description="Polar residues" evidence="5">
    <location>
        <begin position="294"/>
        <end position="311"/>
    </location>
</feature>
<feature type="compositionally biased region" description="Low complexity" evidence="5">
    <location>
        <begin position="135"/>
        <end position="145"/>
    </location>
</feature>
<feature type="compositionally biased region" description="Basic residues" evidence="5">
    <location>
        <begin position="173"/>
        <end position="183"/>
    </location>
</feature>